<evidence type="ECO:0000256" key="1">
    <source>
        <dbReference type="ARBA" id="ARBA00005032"/>
    </source>
</evidence>
<sequence>MSTKQMDKNKKYDRQLRLWGDHGQQSLETATVCLVNATATGTEILKNLILPGVGSFTIVDGNKVTGQDIGNNFFLDKDSLGKSRAQVATELLLELNEDVSGDFVDEKPEVLVENNPTFFNTFSIVIVTDISEKGLLTLADLLWKNGVPLLITRSYGLIGYMRLAVKEHTVTESHPDSSHEDLRLDHPFPALVDFCDSLNLDEMSKKDHMHTPWLVIIYKYLQIWKERHNGDPPKNYKEKKEFKELIKTGIRSKDEDIPEDEENFDEAITHVNSVLVPTKVPDSVCEIFNDNACCNLHTESSAFWIMARAVKDFVDHEGDGMLPLRGSIPDMTADSERYIKLQNVYKDKANSDMSLVYARVVNLLKANGKPHDFIEEEDVRLFCKNSYFLRLIRGRSIEEEHTPDPNSLSHIASLLDDPSSEDITWYILLRAVDRFHAQYNRYPGQYDDQVEADIAKLKGCVGKMTQEWGLTSNIKDDMIHEICRYGAAELHSVASFMGGIAAQEAIKIVTSQFVPFNNTYIYNAMKQTSMTEQL</sequence>
<dbReference type="FunFam" id="3.40.50.720:FF:000187">
    <property type="entry name" value="NEDD8-activating enzyme E1 regulatory subunit"/>
    <property type="match status" value="1"/>
</dbReference>
<dbReference type="AlphaFoldDB" id="A0A8J1TVD9"/>
<dbReference type="UniPathway" id="UPA00885"/>
<dbReference type="Pfam" id="PF00899">
    <property type="entry name" value="ThiF"/>
    <property type="match status" value="1"/>
</dbReference>
<proteinExistence type="inferred from homology"/>
<evidence type="ECO:0000256" key="4">
    <source>
        <dbReference type="ARBA" id="ARBA00022786"/>
    </source>
</evidence>
<evidence type="ECO:0000313" key="7">
    <source>
        <dbReference type="Proteomes" id="UP000749559"/>
    </source>
</evidence>
<evidence type="ECO:0000256" key="2">
    <source>
        <dbReference type="ARBA" id="ARBA00006868"/>
    </source>
</evidence>
<dbReference type="PANTHER" id="PTHR10953">
    <property type="entry name" value="UBIQUITIN-ACTIVATING ENZYME E1"/>
    <property type="match status" value="1"/>
</dbReference>
<dbReference type="InterPro" id="IPR045886">
    <property type="entry name" value="ThiF/MoeB/HesA"/>
</dbReference>
<evidence type="ECO:0000256" key="5">
    <source>
        <dbReference type="PIRNR" id="PIRNR039099"/>
    </source>
</evidence>
<organism evidence="6 7">
    <name type="scientific">Owenia fusiformis</name>
    <name type="common">Polychaete worm</name>
    <dbReference type="NCBI Taxonomy" id="6347"/>
    <lineage>
        <taxon>Eukaryota</taxon>
        <taxon>Metazoa</taxon>
        <taxon>Spiralia</taxon>
        <taxon>Lophotrochozoa</taxon>
        <taxon>Annelida</taxon>
        <taxon>Polychaeta</taxon>
        <taxon>Sedentaria</taxon>
        <taxon>Canalipalpata</taxon>
        <taxon>Sabellida</taxon>
        <taxon>Oweniida</taxon>
        <taxon>Oweniidae</taxon>
        <taxon>Owenia</taxon>
    </lineage>
</organism>
<evidence type="ECO:0000256" key="3">
    <source>
        <dbReference type="ARBA" id="ARBA00015407"/>
    </source>
</evidence>
<comment type="similarity">
    <text evidence="2 5">Belongs to the ubiquitin-activating E1 family. ULA1 subfamily.</text>
</comment>
<dbReference type="InterPro" id="IPR030667">
    <property type="entry name" value="APP-BP1"/>
</dbReference>
<dbReference type="GO" id="GO:0045116">
    <property type="term" value="P:protein neddylation"/>
    <property type="evidence" value="ECO:0007669"/>
    <property type="project" value="UniProtKB-UniRule"/>
</dbReference>
<dbReference type="GO" id="GO:0005737">
    <property type="term" value="C:cytoplasm"/>
    <property type="evidence" value="ECO:0007669"/>
    <property type="project" value="TreeGrafter"/>
</dbReference>
<dbReference type="PIRSF" id="PIRSF039099">
    <property type="entry name" value="APP-BP1"/>
    <property type="match status" value="1"/>
</dbReference>
<keyword evidence="7" id="KW-1185">Reference proteome</keyword>
<dbReference type="PANTHER" id="PTHR10953:SF29">
    <property type="entry name" value="NEDD8-ACTIVATING ENZYME E1 REGULATORY SUBUNIT"/>
    <property type="match status" value="1"/>
</dbReference>
<protein>
    <recommendedName>
        <fullName evidence="3 5">NEDD8-activating enzyme E1 regulatory subunit</fullName>
    </recommendedName>
</protein>
<dbReference type="Proteomes" id="UP000749559">
    <property type="component" value="Unassembled WGS sequence"/>
</dbReference>
<name>A0A8J1TVD9_OWEFU</name>
<evidence type="ECO:0000313" key="6">
    <source>
        <dbReference type="EMBL" id="CAH1796256.1"/>
    </source>
</evidence>
<dbReference type="InterPro" id="IPR000594">
    <property type="entry name" value="ThiF_NAD_FAD-bd"/>
</dbReference>
<dbReference type="GO" id="GO:0019781">
    <property type="term" value="F:NEDD8 activating enzyme activity"/>
    <property type="evidence" value="ECO:0007669"/>
    <property type="project" value="UniProtKB-UniRule"/>
</dbReference>
<dbReference type="CDD" id="cd01493">
    <property type="entry name" value="APPBP1_RUB"/>
    <property type="match status" value="1"/>
</dbReference>
<reference evidence="6" key="1">
    <citation type="submission" date="2022-03" db="EMBL/GenBank/DDBJ databases">
        <authorList>
            <person name="Martin C."/>
        </authorList>
    </citation>
    <scope>NUCLEOTIDE SEQUENCE</scope>
</reference>
<accession>A0A8J1TVD9</accession>
<gene>
    <name evidence="6" type="ORF">OFUS_LOCUS20686</name>
</gene>
<dbReference type="SUPFAM" id="SSF69572">
    <property type="entry name" value="Activating enzymes of the ubiquitin-like proteins"/>
    <property type="match status" value="1"/>
</dbReference>
<dbReference type="InterPro" id="IPR035985">
    <property type="entry name" value="Ubiquitin-activating_enz"/>
</dbReference>
<comment type="pathway">
    <text evidence="1 5">Protein modification; protein neddylation.</text>
</comment>
<dbReference type="Gene3D" id="3.40.50.720">
    <property type="entry name" value="NAD(P)-binding Rossmann-like Domain"/>
    <property type="match status" value="2"/>
</dbReference>
<dbReference type="EMBL" id="CAIIXF020000010">
    <property type="protein sequence ID" value="CAH1796256.1"/>
    <property type="molecule type" value="Genomic_DNA"/>
</dbReference>
<dbReference type="OrthoDB" id="1708823at2759"/>
<comment type="caution">
    <text evidence="6">The sequence shown here is derived from an EMBL/GenBank/DDBJ whole genome shotgun (WGS) entry which is preliminary data.</text>
</comment>
<keyword evidence="4 5" id="KW-0833">Ubl conjugation pathway</keyword>